<keyword evidence="3" id="KW-1185">Reference proteome</keyword>
<name>A0AAD7N9U8_9AGAR</name>
<dbReference type="AlphaFoldDB" id="A0AAD7N9U8"/>
<sequence length="167" mass="18043">ILAPGRILSGVLTLPSGDSVSSMHMKLCVVASLTYDLVLGRDWLFFCRQTMPHASFHLSSGIVHPGQRESVVPSHTTGTLSPTASDVDPELSEDPLACRGPTTSSVISSSATIPMTTMTSENLLRDILLRHHVTRSRIFVFHADLPTIQHSFSVSSSSASYHNRGLC</sequence>
<feature type="compositionally biased region" description="Polar residues" evidence="1">
    <location>
        <begin position="73"/>
        <end position="84"/>
    </location>
</feature>
<accession>A0AAD7N9U8</accession>
<reference evidence="2" key="1">
    <citation type="submission" date="2023-03" db="EMBL/GenBank/DDBJ databases">
        <title>Massive genome expansion in bonnet fungi (Mycena s.s.) driven by repeated elements and novel gene families across ecological guilds.</title>
        <authorList>
            <consortium name="Lawrence Berkeley National Laboratory"/>
            <person name="Harder C.B."/>
            <person name="Miyauchi S."/>
            <person name="Viragh M."/>
            <person name="Kuo A."/>
            <person name="Thoen E."/>
            <person name="Andreopoulos B."/>
            <person name="Lu D."/>
            <person name="Skrede I."/>
            <person name="Drula E."/>
            <person name="Henrissat B."/>
            <person name="Morin E."/>
            <person name="Kohler A."/>
            <person name="Barry K."/>
            <person name="LaButti K."/>
            <person name="Morin E."/>
            <person name="Salamov A."/>
            <person name="Lipzen A."/>
            <person name="Mereny Z."/>
            <person name="Hegedus B."/>
            <person name="Baldrian P."/>
            <person name="Stursova M."/>
            <person name="Weitz H."/>
            <person name="Taylor A."/>
            <person name="Grigoriev I.V."/>
            <person name="Nagy L.G."/>
            <person name="Martin F."/>
            <person name="Kauserud H."/>
        </authorList>
    </citation>
    <scope>NUCLEOTIDE SEQUENCE</scope>
    <source>
        <strain evidence="2">CBHHK188m</strain>
    </source>
</reference>
<feature type="non-terminal residue" evidence="2">
    <location>
        <position position="167"/>
    </location>
</feature>
<protein>
    <submittedName>
        <fullName evidence="2">Uncharacterized protein</fullName>
    </submittedName>
</protein>
<dbReference type="EMBL" id="JARJLG010000081">
    <property type="protein sequence ID" value="KAJ7750714.1"/>
    <property type="molecule type" value="Genomic_DNA"/>
</dbReference>
<proteinExistence type="predicted"/>
<evidence type="ECO:0000313" key="3">
    <source>
        <dbReference type="Proteomes" id="UP001215280"/>
    </source>
</evidence>
<comment type="caution">
    <text evidence="2">The sequence shown here is derived from an EMBL/GenBank/DDBJ whole genome shotgun (WGS) entry which is preliminary data.</text>
</comment>
<dbReference type="Proteomes" id="UP001215280">
    <property type="component" value="Unassembled WGS sequence"/>
</dbReference>
<evidence type="ECO:0000256" key="1">
    <source>
        <dbReference type="SAM" id="MobiDB-lite"/>
    </source>
</evidence>
<evidence type="ECO:0000313" key="2">
    <source>
        <dbReference type="EMBL" id="KAJ7750714.1"/>
    </source>
</evidence>
<feature type="region of interest" description="Disordered" evidence="1">
    <location>
        <begin position="68"/>
        <end position="87"/>
    </location>
</feature>
<gene>
    <name evidence="2" type="ORF">DFH07DRAFT_827427</name>
</gene>
<organism evidence="2 3">
    <name type="scientific">Mycena maculata</name>
    <dbReference type="NCBI Taxonomy" id="230809"/>
    <lineage>
        <taxon>Eukaryota</taxon>
        <taxon>Fungi</taxon>
        <taxon>Dikarya</taxon>
        <taxon>Basidiomycota</taxon>
        <taxon>Agaricomycotina</taxon>
        <taxon>Agaricomycetes</taxon>
        <taxon>Agaricomycetidae</taxon>
        <taxon>Agaricales</taxon>
        <taxon>Marasmiineae</taxon>
        <taxon>Mycenaceae</taxon>
        <taxon>Mycena</taxon>
    </lineage>
</organism>